<accession>A0A0J6YDU5</accession>
<gene>
    <name evidence="2" type="ORF">CIRG_04901</name>
</gene>
<proteinExistence type="predicted"/>
<reference evidence="3" key="1">
    <citation type="journal article" date="2010" name="Genome Res.">
        <title>Population genomic sequencing of Coccidioides fungi reveals recent hybridization and transposon control.</title>
        <authorList>
            <person name="Neafsey D.E."/>
            <person name="Barker B.M."/>
            <person name="Sharpton T.J."/>
            <person name="Stajich J.E."/>
            <person name="Park D.J."/>
            <person name="Whiston E."/>
            <person name="Hung C.-Y."/>
            <person name="McMahan C."/>
            <person name="White J."/>
            <person name="Sykes S."/>
            <person name="Heiman D."/>
            <person name="Young S."/>
            <person name="Zeng Q."/>
            <person name="Abouelleil A."/>
            <person name="Aftuck L."/>
            <person name="Bessette D."/>
            <person name="Brown A."/>
            <person name="FitzGerald M."/>
            <person name="Lui A."/>
            <person name="Macdonald J.P."/>
            <person name="Priest M."/>
            <person name="Orbach M.J."/>
            <person name="Galgiani J.N."/>
            <person name="Kirkland T.N."/>
            <person name="Cole G.T."/>
            <person name="Birren B.W."/>
            <person name="Henn M.R."/>
            <person name="Taylor J.W."/>
            <person name="Rounsley S.D."/>
        </authorList>
    </citation>
    <scope>NUCLEOTIDE SEQUENCE [LARGE SCALE GENOMIC DNA]</scope>
    <source>
        <strain evidence="3">RMSCC 2394</strain>
    </source>
</reference>
<feature type="compositionally biased region" description="Basic residues" evidence="1">
    <location>
        <begin position="1"/>
        <end position="13"/>
    </location>
</feature>
<evidence type="ECO:0000313" key="2">
    <source>
        <dbReference type="EMBL" id="KMP05219.1"/>
    </source>
</evidence>
<evidence type="ECO:0000313" key="3">
    <source>
        <dbReference type="Proteomes" id="UP000054565"/>
    </source>
</evidence>
<organism evidence="2 3">
    <name type="scientific">Coccidioides immitis RMSCC 2394</name>
    <dbReference type="NCBI Taxonomy" id="404692"/>
    <lineage>
        <taxon>Eukaryota</taxon>
        <taxon>Fungi</taxon>
        <taxon>Dikarya</taxon>
        <taxon>Ascomycota</taxon>
        <taxon>Pezizomycotina</taxon>
        <taxon>Eurotiomycetes</taxon>
        <taxon>Eurotiomycetidae</taxon>
        <taxon>Onygenales</taxon>
        <taxon>Onygenaceae</taxon>
        <taxon>Coccidioides</taxon>
    </lineage>
</organism>
<feature type="region of interest" description="Disordered" evidence="1">
    <location>
        <begin position="1"/>
        <end position="41"/>
    </location>
</feature>
<sequence>MPEASRRKRRASFRQRDTSGYPNWAPLNSKPSERNGKKSHRWLQPVRRHPCCASLELEYEPGCRSTSHFVVTCRVVNGHPRSGPWAEARRLKHDWRFRSKPRASGAKRLGILAPRL</sequence>
<dbReference type="AlphaFoldDB" id="A0A0J6YDU5"/>
<name>A0A0J6YDU5_COCIT</name>
<dbReference type="Proteomes" id="UP000054565">
    <property type="component" value="Unassembled WGS sequence"/>
</dbReference>
<dbReference type="EMBL" id="DS028095">
    <property type="protein sequence ID" value="KMP05219.1"/>
    <property type="molecule type" value="Genomic_DNA"/>
</dbReference>
<protein>
    <submittedName>
        <fullName evidence="2">Uncharacterized protein</fullName>
    </submittedName>
</protein>
<evidence type="ECO:0000256" key="1">
    <source>
        <dbReference type="SAM" id="MobiDB-lite"/>
    </source>
</evidence>